<feature type="non-terminal residue" evidence="1">
    <location>
        <position position="219"/>
    </location>
</feature>
<evidence type="ECO:0000313" key="1">
    <source>
        <dbReference type="EMBL" id="SVD15642.1"/>
    </source>
</evidence>
<dbReference type="Gene3D" id="3.40.190.10">
    <property type="entry name" value="Periplasmic binding protein-like II"/>
    <property type="match status" value="1"/>
</dbReference>
<sequence length="219" mass="25435">MSLWTTLRKVLLTAVGSSLLLAGVCYGGPERETPQYGGTINIATRVAQLNALTWNQYKWQWKVNHDGLFLDYLVMGDLEFGPRGSGETNFHALDWVREEHYRGAMAESWSVEEDPLRLVFNIRPGMYWPEKKDVMERREVVAEDIAFNFNHMATSPRKIPTWWGFIREWKAEGKYKAIAYLNEWNANFGYRLLWGYFGTISPPEVLRMNDGEGSDDWKL</sequence>
<dbReference type="SUPFAM" id="SSF53850">
    <property type="entry name" value="Periplasmic binding protein-like II"/>
    <property type="match status" value="1"/>
</dbReference>
<dbReference type="AlphaFoldDB" id="A0A382T1F4"/>
<proteinExistence type="predicted"/>
<name>A0A382T1F4_9ZZZZ</name>
<gene>
    <name evidence="1" type="ORF">METZ01_LOCUS368496</name>
</gene>
<reference evidence="1" key="1">
    <citation type="submission" date="2018-05" db="EMBL/GenBank/DDBJ databases">
        <authorList>
            <person name="Lanie J.A."/>
            <person name="Ng W.-L."/>
            <person name="Kazmierczak K.M."/>
            <person name="Andrzejewski T.M."/>
            <person name="Davidsen T.M."/>
            <person name="Wayne K.J."/>
            <person name="Tettelin H."/>
            <person name="Glass J.I."/>
            <person name="Rusch D."/>
            <person name="Podicherti R."/>
            <person name="Tsui H.-C.T."/>
            <person name="Winkler M.E."/>
        </authorList>
    </citation>
    <scope>NUCLEOTIDE SEQUENCE</scope>
</reference>
<dbReference type="EMBL" id="UINC01132990">
    <property type="protein sequence ID" value="SVD15642.1"/>
    <property type="molecule type" value="Genomic_DNA"/>
</dbReference>
<dbReference type="GO" id="GO:0015833">
    <property type="term" value="P:peptide transport"/>
    <property type="evidence" value="ECO:0007669"/>
    <property type="project" value="TreeGrafter"/>
</dbReference>
<accession>A0A382T1F4</accession>
<organism evidence="1">
    <name type="scientific">marine metagenome</name>
    <dbReference type="NCBI Taxonomy" id="408172"/>
    <lineage>
        <taxon>unclassified sequences</taxon>
        <taxon>metagenomes</taxon>
        <taxon>ecological metagenomes</taxon>
    </lineage>
</organism>
<dbReference type="InterPro" id="IPR039424">
    <property type="entry name" value="SBP_5"/>
</dbReference>
<dbReference type="GO" id="GO:1904680">
    <property type="term" value="F:peptide transmembrane transporter activity"/>
    <property type="evidence" value="ECO:0007669"/>
    <property type="project" value="TreeGrafter"/>
</dbReference>
<protein>
    <submittedName>
        <fullName evidence="1">Uncharacterized protein</fullName>
    </submittedName>
</protein>
<dbReference type="PANTHER" id="PTHR30290">
    <property type="entry name" value="PERIPLASMIC BINDING COMPONENT OF ABC TRANSPORTER"/>
    <property type="match status" value="1"/>
</dbReference>